<keyword evidence="3" id="KW-1185">Reference proteome</keyword>
<comment type="caution">
    <text evidence="2">The sequence shown here is derived from an EMBL/GenBank/DDBJ whole genome shotgun (WGS) entry which is preliminary data.</text>
</comment>
<keyword evidence="1" id="KW-1133">Transmembrane helix</keyword>
<evidence type="ECO:0000313" key="3">
    <source>
        <dbReference type="Proteomes" id="UP000215335"/>
    </source>
</evidence>
<protein>
    <submittedName>
        <fullName evidence="2">Uncharacterized protein</fullName>
    </submittedName>
</protein>
<organism evidence="2 3">
    <name type="scientific">Trichomalopsis sarcophagae</name>
    <dbReference type="NCBI Taxonomy" id="543379"/>
    <lineage>
        <taxon>Eukaryota</taxon>
        <taxon>Metazoa</taxon>
        <taxon>Ecdysozoa</taxon>
        <taxon>Arthropoda</taxon>
        <taxon>Hexapoda</taxon>
        <taxon>Insecta</taxon>
        <taxon>Pterygota</taxon>
        <taxon>Neoptera</taxon>
        <taxon>Endopterygota</taxon>
        <taxon>Hymenoptera</taxon>
        <taxon>Apocrita</taxon>
        <taxon>Proctotrupomorpha</taxon>
        <taxon>Chalcidoidea</taxon>
        <taxon>Pteromalidae</taxon>
        <taxon>Pteromalinae</taxon>
        <taxon>Trichomalopsis</taxon>
    </lineage>
</organism>
<keyword evidence="1" id="KW-0812">Transmembrane</keyword>
<dbReference type="Proteomes" id="UP000215335">
    <property type="component" value="Unassembled WGS sequence"/>
</dbReference>
<feature type="transmembrane region" description="Helical" evidence="1">
    <location>
        <begin position="117"/>
        <end position="134"/>
    </location>
</feature>
<feature type="transmembrane region" description="Helical" evidence="1">
    <location>
        <begin position="155"/>
        <end position="175"/>
    </location>
</feature>
<accession>A0A232F1T1</accession>
<feature type="transmembrane region" description="Helical" evidence="1">
    <location>
        <begin position="84"/>
        <end position="105"/>
    </location>
</feature>
<feature type="transmembrane region" description="Helical" evidence="1">
    <location>
        <begin position="214"/>
        <end position="233"/>
    </location>
</feature>
<name>A0A232F1T1_9HYME</name>
<evidence type="ECO:0000313" key="2">
    <source>
        <dbReference type="EMBL" id="OXU24685.1"/>
    </source>
</evidence>
<reference evidence="2 3" key="1">
    <citation type="journal article" date="2017" name="Curr. Biol.">
        <title>The Evolution of Venom by Co-option of Single-Copy Genes.</title>
        <authorList>
            <person name="Martinson E.O."/>
            <person name="Mrinalini"/>
            <person name="Kelkar Y.D."/>
            <person name="Chang C.H."/>
            <person name="Werren J.H."/>
        </authorList>
    </citation>
    <scope>NUCLEOTIDE SEQUENCE [LARGE SCALE GENOMIC DNA]</scope>
    <source>
        <strain evidence="2 3">Alberta</strain>
        <tissue evidence="2">Whole body</tissue>
    </source>
</reference>
<dbReference type="EMBL" id="NNAY01001225">
    <property type="protein sequence ID" value="OXU24685.1"/>
    <property type="molecule type" value="Genomic_DNA"/>
</dbReference>
<evidence type="ECO:0000256" key="1">
    <source>
        <dbReference type="SAM" id="Phobius"/>
    </source>
</evidence>
<proteinExistence type="predicted"/>
<dbReference type="AlphaFoldDB" id="A0A232F1T1"/>
<keyword evidence="1" id="KW-0472">Membrane</keyword>
<gene>
    <name evidence="2" type="ORF">TSAR_005181</name>
</gene>
<sequence>MSRTPRNMFFPMFALSGNNTVIVGTTDFMDCNFHRVAVSPIGTNSPGAATETFGAPEYSANIERFKINDSTIKMTKVCCVSLTLAAKLIGTFGLSLSILMINMLVSNFFSTQEEEEFVIALESWMLFGLNWTYVMKSLKVVETGKRPKERISHSLIPSLRIIAVFAFASVCKKPTYVLPWMYMQMVSIIDQTIALTMQLTQDEKDNPQDDKSVWYVPACSIYLLVSSYFWMVVSSARREWILNGDDDYDEFTTARSTPVQVSNDANMPKTPSFLSSNVALVCDYPSPLPPPKYDIV</sequence>
<dbReference type="OrthoDB" id="6600897at2759"/>